<evidence type="ECO:0000256" key="10">
    <source>
        <dbReference type="ARBA" id="ARBA00030772"/>
    </source>
</evidence>
<evidence type="ECO:0000256" key="5">
    <source>
        <dbReference type="ARBA" id="ARBA00022475"/>
    </source>
</evidence>
<feature type="transmembrane region" description="Helical" evidence="11">
    <location>
        <begin position="12"/>
        <end position="37"/>
    </location>
</feature>
<evidence type="ECO:0000313" key="12">
    <source>
        <dbReference type="EMBL" id="THG37771.1"/>
    </source>
</evidence>
<evidence type="ECO:0000313" key="13">
    <source>
        <dbReference type="Proteomes" id="UP000308038"/>
    </source>
</evidence>
<keyword evidence="4" id="KW-0813">Transport</keyword>
<evidence type="ECO:0000256" key="11">
    <source>
        <dbReference type="SAM" id="Phobius"/>
    </source>
</evidence>
<keyword evidence="7 11" id="KW-0812">Transmembrane</keyword>
<dbReference type="Pfam" id="PF01203">
    <property type="entry name" value="T2SSN"/>
    <property type="match status" value="1"/>
</dbReference>
<evidence type="ECO:0000256" key="1">
    <source>
        <dbReference type="ARBA" id="ARBA00004533"/>
    </source>
</evidence>
<evidence type="ECO:0000256" key="8">
    <source>
        <dbReference type="ARBA" id="ARBA00022927"/>
    </source>
</evidence>
<dbReference type="RefSeq" id="WP_136452284.1">
    <property type="nucleotide sequence ID" value="NZ_SSTI01000015.1"/>
</dbReference>
<protein>
    <recommendedName>
        <fullName evidence="3">Type II secretion system protein N</fullName>
    </recommendedName>
    <alternativeName>
        <fullName evidence="10">General secretion pathway protein N</fullName>
    </alternativeName>
</protein>
<evidence type="ECO:0000256" key="7">
    <source>
        <dbReference type="ARBA" id="ARBA00022692"/>
    </source>
</evidence>
<sequence length="241" mass="25209">MKRIRLKTGPNALFLAMFVVALIVFLPLRLALGWFGLAEQGLTARSVSGSIWSGHLREARFGQIALGDLSAGVSPLPLLLGRAQVVLDGVAVPPAPRLSGAIAVSRHSFALHDITATLPVGTAFRPVPVTVLDLEQVSVRFSGDQCESAEGRVRATLAGDIGGLPVPATLTGNARCDGGALMLPLVSAAGNEGSTIRLWPDGRYRAELTLQPSDPAAALRLQAAGFVQTDTGMELAIEGRF</sequence>
<comment type="subcellular location">
    <subcellularLocation>
        <location evidence="1">Cell inner membrane</location>
    </subcellularLocation>
</comment>
<keyword evidence="6" id="KW-0997">Cell inner membrane</keyword>
<keyword evidence="13" id="KW-1185">Reference proteome</keyword>
<dbReference type="Proteomes" id="UP000308038">
    <property type="component" value="Unassembled WGS sequence"/>
</dbReference>
<comment type="similarity">
    <text evidence="2">Belongs to the GSP N family.</text>
</comment>
<name>A0ABY2QED6_9SPHN</name>
<organism evidence="12 13">
    <name type="scientific">Sphingomonas olei</name>
    <dbReference type="NCBI Taxonomy" id="1886787"/>
    <lineage>
        <taxon>Bacteria</taxon>
        <taxon>Pseudomonadati</taxon>
        <taxon>Pseudomonadota</taxon>
        <taxon>Alphaproteobacteria</taxon>
        <taxon>Sphingomonadales</taxon>
        <taxon>Sphingomonadaceae</taxon>
        <taxon>Sphingomonas</taxon>
    </lineage>
</organism>
<keyword evidence="8" id="KW-0653">Protein transport</keyword>
<evidence type="ECO:0000256" key="9">
    <source>
        <dbReference type="ARBA" id="ARBA00023136"/>
    </source>
</evidence>
<keyword evidence="9 11" id="KW-0472">Membrane</keyword>
<gene>
    <name evidence="12" type="ORF">E5988_15565</name>
</gene>
<dbReference type="InterPro" id="IPR022792">
    <property type="entry name" value="T2SS_protein-GspN"/>
</dbReference>
<evidence type="ECO:0000256" key="3">
    <source>
        <dbReference type="ARBA" id="ARBA00021563"/>
    </source>
</evidence>
<evidence type="ECO:0000256" key="4">
    <source>
        <dbReference type="ARBA" id="ARBA00022448"/>
    </source>
</evidence>
<evidence type="ECO:0000256" key="2">
    <source>
        <dbReference type="ARBA" id="ARBA00007208"/>
    </source>
</evidence>
<reference evidence="12 13" key="1">
    <citation type="submission" date="2019-04" db="EMBL/GenBank/DDBJ databases">
        <title>Microbes associate with the intestines of laboratory mice.</title>
        <authorList>
            <person name="Navarre W."/>
            <person name="Wong E."/>
            <person name="Huang K.C."/>
            <person name="Tropini C."/>
            <person name="Ng K."/>
            <person name="Yu B."/>
        </authorList>
    </citation>
    <scope>NUCLEOTIDE SEQUENCE [LARGE SCALE GENOMIC DNA]</scope>
    <source>
        <strain evidence="12 13">NM83_B4-11</strain>
    </source>
</reference>
<keyword evidence="11" id="KW-1133">Transmembrane helix</keyword>
<dbReference type="EMBL" id="SSTI01000015">
    <property type="protein sequence ID" value="THG37771.1"/>
    <property type="molecule type" value="Genomic_DNA"/>
</dbReference>
<proteinExistence type="inferred from homology"/>
<comment type="caution">
    <text evidence="12">The sequence shown here is derived from an EMBL/GenBank/DDBJ whole genome shotgun (WGS) entry which is preliminary data.</text>
</comment>
<accession>A0ABY2QED6</accession>
<keyword evidence="5" id="KW-1003">Cell membrane</keyword>
<evidence type="ECO:0000256" key="6">
    <source>
        <dbReference type="ARBA" id="ARBA00022519"/>
    </source>
</evidence>